<dbReference type="PaxDb" id="4097-A0A1S4ALM7"/>
<dbReference type="RefSeq" id="XP_016477571.1">
    <property type="nucleotide sequence ID" value="XM_016622085.1"/>
</dbReference>
<dbReference type="PANTHER" id="PTHR46148:SF60">
    <property type="entry name" value="CHROMO DOMAIN-CONTAINING PROTEIN"/>
    <property type="match status" value="1"/>
</dbReference>
<name>A0A1S4ALM7_TOBAC</name>
<feature type="domain" description="Tf2-1-like SH3-like" evidence="1">
    <location>
        <begin position="71"/>
        <end position="133"/>
    </location>
</feature>
<evidence type="ECO:0000259" key="1">
    <source>
        <dbReference type="Pfam" id="PF24626"/>
    </source>
</evidence>
<dbReference type="PANTHER" id="PTHR46148">
    <property type="entry name" value="CHROMO DOMAIN-CONTAINING PROTEIN"/>
    <property type="match status" value="1"/>
</dbReference>
<dbReference type="OrthoDB" id="1212430at2759"/>
<accession>A0A1S4ALM7</accession>
<evidence type="ECO:0000313" key="2">
    <source>
        <dbReference type="RefSeq" id="XP_016477571.1"/>
    </source>
</evidence>
<reference evidence="2" key="1">
    <citation type="submission" date="2025-08" db="UniProtKB">
        <authorList>
            <consortium name="RefSeq"/>
        </authorList>
    </citation>
    <scope>IDENTIFICATION</scope>
</reference>
<protein>
    <recommendedName>
        <fullName evidence="1">Tf2-1-like SH3-like domain-containing protein</fullName>
    </recommendedName>
</protein>
<dbReference type="STRING" id="4097.A0A1S4ALM7"/>
<dbReference type="InterPro" id="IPR056924">
    <property type="entry name" value="SH3_Tf2-1"/>
</dbReference>
<dbReference type="Pfam" id="PF24626">
    <property type="entry name" value="SH3_Tf2-1"/>
    <property type="match status" value="1"/>
</dbReference>
<dbReference type="KEGG" id="nta:107799025"/>
<gene>
    <name evidence="2" type="primary">LOC107799025</name>
</gene>
<feature type="non-terminal residue" evidence="2">
    <location>
        <position position="165"/>
    </location>
</feature>
<organism evidence="2">
    <name type="scientific">Nicotiana tabacum</name>
    <name type="common">Common tobacco</name>
    <dbReference type="NCBI Taxonomy" id="4097"/>
    <lineage>
        <taxon>Eukaryota</taxon>
        <taxon>Viridiplantae</taxon>
        <taxon>Streptophyta</taxon>
        <taxon>Embryophyta</taxon>
        <taxon>Tracheophyta</taxon>
        <taxon>Spermatophyta</taxon>
        <taxon>Magnoliopsida</taxon>
        <taxon>eudicotyledons</taxon>
        <taxon>Gunneridae</taxon>
        <taxon>Pentapetalae</taxon>
        <taxon>asterids</taxon>
        <taxon>lamiids</taxon>
        <taxon>Solanales</taxon>
        <taxon>Solanaceae</taxon>
        <taxon>Nicotianoideae</taxon>
        <taxon>Nicotianeae</taxon>
        <taxon>Nicotiana</taxon>
    </lineage>
</organism>
<dbReference type="AlphaFoldDB" id="A0A1S4ALM7"/>
<proteinExistence type="predicted"/>
<sequence>MALYYSLYGRRCRSLVGWFEPREARLLSTTMVRDAPENVKLIQESLHMVESRQKSYADRKDRDVAFMVSEKVILRYFSMKGVLRFGKKDKLIPRYLDPFKVLLRVGEVAYRHALPPILLGVHSVFHVFIIRKYYEDQSHVLDFSSVQLDENLAHKEESMAIFNRQ</sequence>